<comment type="caution">
    <text evidence="2">The sequence shown here is derived from an EMBL/GenBank/DDBJ whole genome shotgun (WGS) entry which is preliminary data.</text>
</comment>
<dbReference type="EMBL" id="SGPM01000030">
    <property type="protein sequence ID" value="THH32084.1"/>
    <property type="molecule type" value="Genomic_DNA"/>
</dbReference>
<keyword evidence="1" id="KW-0472">Membrane</keyword>
<dbReference type="OrthoDB" id="2657661at2759"/>
<organism evidence="2 3">
    <name type="scientific">Antrodiella citrinella</name>
    <dbReference type="NCBI Taxonomy" id="2447956"/>
    <lineage>
        <taxon>Eukaryota</taxon>
        <taxon>Fungi</taxon>
        <taxon>Dikarya</taxon>
        <taxon>Basidiomycota</taxon>
        <taxon>Agaricomycotina</taxon>
        <taxon>Agaricomycetes</taxon>
        <taxon>Polyporales</taxon>
        <taxon>Steccherinaceae</taxon>
        <taxon>Antrodiella</taxon>
    </lineage>
</organism>
<evidence type="ECO:0000256" key="1">
    <source>
        <dbReference type="SAM" id="Phobius"/>
    </source>
</evidence>
<keyword evidence="3" id="KW-1185">Reference proteome</keyword>
<accession>A0A4S4MZU8</accession>
<proteinExistence type="predicted"/>
<feature type="transmembrane region" description="Helical" evidence="1">
    <location>
        <begin position="20"/>
        <end position="43"/>
    </location>
</feature>
<protein>
    <submittedName>
        <fullName evidence="2">Uncharacterized protein</fullName>
    </submittedName>
</protein>
<dbReference type="AlphaFoldDB" id="A0A4S4MZU8"/>
<dbReference type="Proteomes" id="UP000308730">
    <property type="component" value="Unassembled WGS sequence"/>
</dbReference>
<gene>
    <name evidence="2" type="ORF">EUX98_g2118</name>
</gene>
<evidence type="ECO:0000313" key="3">
    <source>
        <dbReference type="Proteomes" id="UP000308730"/>
    </source>
</evidence>
<keyword evidence="1" id="KW-0812">Transmembrane</keyword>
<name>A0A4S4MZU8_9APHY</name>
<evidence type="ECO:0000313" key="2">
    <source>
        <dbReference type="EMBL" id="THH32084.1"/>
    </source>
</evidence>
<sequence length="76" mass="8749">MVSFLAAFSYECFITRDGAAIWSAGAAWIIVGLLIAWCIYSAWEGKDDAWYKRVGETYKRKRHQMAIQLSDIQTIR</sequence>
<keyword evidence="1" id="KW-1133">Transmembrane helix</keyword>
<reference evidence="2 3" key="1">
    <citation type="submission" date="2019-02" db="EMBL/GenBank/DDBJ databases">
        <title>Genome sequencing of the rare red list fungi Antrodiella citrinella (Flaviporus citrinellus).</title>
        <authorList>
            <person name="Buettner E."/>
            <person name="Kellner H."/>
        </authorList>
    </citation>
    <scope>NUCLEOTIDE SEQUENCE [LARGE SCALE GENOMIC DNA]</scope>
    <source>
        <strain evidence="2 3">DSM 108506</strain>
    </source>
</reference>